<dbReference type="InterPro" id="IPR050656">
    <property type="entry name" value="PINX1"/>
</dbReference>
<dbReference type="Pfam" id="PF25879">
    <property type="entry name" value="WHD_LYAR"/>
    <property type="match status" value="1"/>
</dbReference>
<dbReference type="GO" id="GO:0005730">
    <property type="term" value="C:nucleolus"/>
    <property type="evidence" value="ECO:0007669"/>
    <property type="project" value="TreeGrafter"/>
</dbReference>
<keyword evidence="2" id="KW-0539">Nucleus</keyword>
<feature type="compositionally biased region" description="Low complexity" evidence="3">
    <location>
        <begin position="155"/>
        <end position="172"/>
    </location>
</feature>
<feature type="region of interest" description="Disordered" evidence="3">
    <location>
        <begin position="399"/>
        <end position="420"/>
    </location>
</feature>
<sequence length="496" mass="50978">MKLPPGHVAGQGVVKPKCTGGFGERLMRTMGWQDGQGLGKEGTGITEAIQVKQKEDTVGVGGKGGYAWGDKWWEKAFDSAVMTVDESSSSDSSDSDSDDERMAAIAASINHDGTRTSASVAELKLLASLSKKGGKAAAGRFGGRGGKLDRIRQQEAAMAEAATSKAAAATAAPGSSQQSDTTSEVLLSAGSSKKRMAAAAASGEVREPSVASGKSDQEGGKKRKKNAKALAAADADAGGGDAPAAPAAEQVPKKPRIVIEAKCVASAPSHPFVPTPATGWWGAKRFASAGCLEGLDKAAAEAQRRRMTFDEDDQARIFTTAHATKTQGKVGLGQGTGTIKVGGVKWEGKRVNFEETDGGESAEAQEAAAAGGGTGLAAIGSSTQLGALAAKGKQKRKAAAAQQAQQQQQGQQQEQPAAADGWQGAVKWRKIICQQLQEAAQQQLKVKQLQRLVVAAVLAKHGSTVASKAAVKAAFASKLDGSSKWVVEDSMVRLSS</sequence>
<dbReference type="OrthoDB" id="29523at2759"/>
<feature type="domain" description="G-patch" evidence="4">
    <location>
        <begin position="19"/>
        <end position="65"/>
    </location>
</feature>
<feature type="compositionally biased region" description="Polar residues" evidence="3">
    <location>
        <begin position="173"/>
        <end position="185"/>
    </location>
</feature>
<gene>
    <name evidence="5" type="ORF">D9Q98_006443</name>
</gene>
<evidence type="ECO:0000313" key="6">
    <source>
        <dbReference type="Proteomes" id="UP001055712"/>
    </source>
</evidence>
<dbReference type="EMBL" id="SIDB01000009">
    <property type="protein sequence ID" value="KAI3428058.1"/>
    <property type="molecule type" value="Genomic_DNA"/>
</dbReference>
<proteinExistence type="predicted"/>
<reference evidence="5" key="2">
    <citation type="submission" date="2020-11" db="EMBL/GenBank/DDBJ databases">
        <authorList>
            <person name="Cecchin M."/>
            <person name="Marcolungo L."/>
            <person name="Rossato M."/>
            <person name="Girolomoni L."/>
            <person name="Cosentino E."/>
            <person name="Cuine S."/>
            <person name="Li-Beisson Y."/>
            <person name="Delledonne M."/>
            <person name="Ballottari M."/>
        </authorList>
    </citation>
    <scope>NUCLEOTIDE SEQUENCE</scope>
    <source>
        <strain evidence="5">211/11P</strain>
        <tissue evidence="5">Whole cell</tissue>
    </source>
</reference>
<evidence type="ECO:0000256" key="3">
    <source>
        <dbReference type="SAM" id="MobiDB-lite"/>
    </source>
</evidence>
<feature type="compositionally biased region" description="Low complexity" evidence="3">
    <location>
        <begin position="228"/>
        <end position="248"/>
    </location>
</feature>
<evidence type="ECO:0000256" key="2">
    <source>
        <dbReference type="ARBA" id="ARBA00023242"/>
    </source>
</evidence>
<feature type="compositionally biased region" description="Low complexity" evidence="3">
    <location>
        <begin position="399"/>
        <end position="419"/>
    </location>
</feature>
<dbReference type="SMART" id="SM00443">
    <property type="entry name" value="G_patch"/>
    <property type="match status" value="1"/>
</dbReference>
<comment type="subcellular location">
    <subcellularLocation>
        <location evidence="1">Nucleus</location>
    </subcellularLocation>
</comment>
<accession>A0A9D4TK98</accession>
<dbReference type="PANTHER" id="PTHR23149:SF9">
    <property type="entry name" value="G PATCH DOMAIN-CONTAINING PROTEIN 4"/>
    <property type="match status" value="1"/>
</dbReference>
<protein>
    <recommendedName>
        <fullName evidence="4">G-patch domain-containing protein</fullName>
    </recommendedName>
</protein>
<evidence type="ECO:0000313" key="5">
    <source>
        <dbReference type="EMBL" id="KAI3428058.1"/>
    </source>
</evidence>
<dbReference type="GO" id="GO:0003676">
    <property type="term" value="F:nucleic acid binding"/>
    <property type="evidence" value="ECO:0007669"/>
    <property type="project" value="InterPro"/>
</dbReference>
<name>A0A9D4TK98_CHLVU</name>
<dbReference type="PANTHER" id="PTHR23149">
    <property type="entry name" value="G PATCH DOMAIN CONTAINING PROTEIN"/>
    <property type="match status" value="1"/>
</dbReference>
<dbReference type="Pfam" id="PF01585">
    <property type="entry name" value="G-patch"/>
    <property type="match status" value="1"/>
</dbReference>
<dbReference type="Proteomes" id="UP001055712">
    <property type="component" value="Unassembled WGS sequence"/>
</dbReference>
<reference evidence="5" key="1">
    <citation type="journal article" date="2019" name="Plant J.">
        <title>Chlorella vulgaris genome assembly and annotation reveals the molecular basis for metabolic acclimation to high light conditions.</title>
        <authorList>
            <person name="Cecchin M."/>
            <person name="Marcolungo L."/>
            <person name="Rossato M."/>
            <person name="Girolomoni L."/>
            <person name="Cosentino E."/>
            <person name="Cuine S."/>
            <person name="Li-Beisson Y."/>
            <person name="Delledonne M."/>
            <person name="Ballottari M."/>
        </authorList>
    </citation>
    <scope>NUCLEOTIDE SEQUENCE</scope>
    <source>
        <strain evidence="5">211/11P</strain>
    </source>
</reference>
<evidence type="ECO:0000256" key="1">
    <source>
        <dbReference type="ARBA" id="ARBA00004123"/>
    </source>
</evidence>
<feature type="region of interest" description="Disordered" evidence="3">
    <location>
        <begin position="153"/>
        <end position="253"/>
    </location>
</feature>
<dbReference type="AlphaFoldDB" id="A0A9D4TK98"/>
<dbReference type="InterPro" id="IPR000467">
    <property type="entry name" value="G_patch_dom"/>
</dbReference>
<dbReference type="PROSITE" id="PS50174">
    <property type="entry name" value="G_PATCH"/>
    <property type="match status" value="1"/>
</dbReference>
<evidence type="ECO:0000259" key="4">
    <source>
        <dbReference type="PROSITE" id="PS50174"/>
    </source>
</evidence>
<organism evidence="5 6">
    <name type="scientific">Chlorella vulgaris</name>
    <name type="common">Green alga</name>
    <dbReference type="NCBI Taxonomy" id="3077"/>
    <lineage>
        <taxon>Eukaryota</taxon>
        <taxon>Viridiplantae</taxon>
        <taxon>Chlorophyta</taxon>
        <taxon>core chlorophytes</taxon>
        <taxon>Trebouxiophyceae</taxon>
        <taxon>Chlorellales</taxon>
        <taxon>Chlorellaceae</taxon>
        <taxon>Chlorella clade</taxon>
        <taxon>Chlorella</taxon>
    </lineage>
</organism>
<dbReference type="InterPro" id="IPR058719">
    <property type="entry name" value="WHD_LYAR"/>
</dbReference>
<keyword evidence="6" id="KW-1185">Reference proteome</keyword>
<comment type="caution">
    <text evidence="5">The sequence shown here is derived from an EMBL/GenBank/DDBJ whole genome shotgun (WGS) entry which is preliminary data.</text>
</comment>